<proteinExistence type="predicted"/>
<keyword evidence="2" id="KW-0378">Hydrolase</keyword>
<dbReference type="Pfam" id="PF22505">
    <property type="entry name" value="RNase_J_b_CASP"/>
    <property type="match status" value="1"/>
</dbReference>
<gene>
    <name evidence="5" type="ORF">DAY19_05090</name>
</gene>
<comment type="caution">
    <text evidence="5">The sequence shown here is derived from an EMBL/GenBank/DDBJ whole genome shotgun (WGS) entry which is preliminary data.</text>
</comment>
<dbReference type="RefSeq" id="WP_114706092.1">
    <property type="nucleotide sequence ID" value="NZ_QDKL01000001.1"/>
</dbReference>
<evidence type="ECO:0000313" key="5">
    <source>
        <dbReference type="EMBL" id="RZF23145.1"/>
    </source>
</evidence>
<dbReference type="Gene3D" id="3.40.50.10710">
    <property type="entry name" value="Metallo-hydrolase/oxidoreductase"/>
    <property type="match status" value="1"/>
</dbReference>
<dbReference type="InterPro" id="IPR036866">
    <property type="entry name" value="RibonucZ/Hydroxyglut_hydro"/>
</dbReference>
<dbReference type="SUPFAM" id="SSF56281">
    <property type="entry name" value="Metallo-hydrolase/oxidoreductase"/>
    <property type="match status" value="1"/>
</dbReference>
<evidence type="ECO:0000256" key="2">
    <source>
        <dbReference type="ARBA" id="ARBA00022839"/>
    </source>
</evidence>
<keyword evidence="1" id="KW-0540">Nuclease</keyword>
<dbReference type="EMBL" id="QDKL01000001">
    <property type="protein sequence ID" value="RZF23145.1"/>
    <property type="molecule type" value="Genomic_DNA"/>
</dbReference>
<evidence type="ECO:0000259" key="4">
    <source>
        <dbReference type="SMART" id="SM00849"/>
    </source>
</evidence>
<keyword evidence="3" id="KW-0694">RNA-binding</keyword>
<dbReference type="SMART" id="SM00849">
    <property type="entry name" value="Lactamase_B"/>
    <property type="match status" value="1"/>
</dbReference>
<evidence type="ECO:0000256" key="3">
    <source>
        <dbReference type="ARBA" id="ARBA00022884"/>
    </source>
</evidence>
<evidence type="ECO:0000256" key="1">
    <source>
        <dbReference type="ARBA" id="ARBA00022722"/>
    </source>
</evidence>
<dbReference type="PANTHER" id="PTHR43694">
    <property type="entry name" value="RIBONUCLEASE J"/>
    <property type="match status" value="1"/>
</dbReference>
<keyword evidence="6" id="KW-1185">Reference proteome</keyword>
<dbReference type="InterPro" id="IPR001279">
    <property type="entry name" value="Metallo-B-lactamas"/>
</dbReference>
<accession>A0ABY0IKS1</accession>
<sequence length="535" mass="60217">MSKLTISPLGGVGQIGSNATLISYEETNIIIDAGILFPSEDCFDINYLIPDLSDVKLKISNIIISHGHEDHIGAISHYIEKFPEAQIHAPKFAKELIEDKLNYLDLSKKIHRLDDTLIIDKIEINAVHVNHSIPNTKGLHLGIKEIDTGILFISDFKSDFNCPYEGPIDLEQMKSLARKYTNRISMLDSTNITSSALRTTSESELKSDLSKFIKDAPGRVFITCFASNIHRIQTIFDIAKEQNLKVITYGRSLLKYTRIASECEIFDDHGLIREVESVQDLSKKQIIICSGSQGEFRGTVKRISSGNDKFFKVNEKDTFIFSSKAIPGNEKKLAFLYNELTSSGAEVITNANGLIHASGHPGKEDLKDVYEAYLPTIAIPIHGETYFIRKHIEFLNTILPKSKALEIANRDVVTIFANGEVKLNKTEEVPPILIHGNRIEIEREKISERRKMATLGSVFISIANNSIKKASGRVHITALGIPYEEDQLNQLKELCFNLYQEKGTLDQRSEKIRIATRRYFQNILGYRPLAIVHIC</sequence>
<dbReference type="PANTHER" id="PTHR43694:SF1">
    <property type="entry name" value="RIBONUCLEASE J"/>
    <property type="match status" value="1"/>
</dbReference>
<name>A0ABY0IKS1_9BACT</name>
<protein>
    <submittedName>
        <fullName evidence="5">Ribonuclease J</fullName>
    </submittedName>
</protein>
<feature type="domain" description="Metallo-beta-lactamase" evidence="4">
    <location>
        <begin position="16"/>
        <end position="197"/>
    </location>
</feature>
<evidence type="ECO:0000313" key="6">
    <source>
        <dbReference type="Proteomes" id="UP000443582"/>
    </source>
</evidence>
<dbReference type="Proteomes" id="UP000443582">
    <property type="component" value="Unassembled WGS sequence"/>
</dbReference>
<dbReference type="InterPro" id="IPR055132">
    <property type="entry name" value="RNase_J_b_CASP"/>
</dbReference>
<dbReference type="InterPro" id="IPR042173">
    <property type="entry name" value="RNase_J_2"/>
</dbReference>
<reference evidence="6" key="1">
    <citation type="journal article" date="2019" name="Int. J. Syst. Evol. Microbiol.">
        <title>Halobacteriovorax valvorus sp. nov., a novel prokaryotic predator isolated from coastal seawater of China.</title>
        <authorList>
            <person name="Chen M.-X."/>
        </authorList>
    </citation>
    <scope>NUCLEOTIDE SEQUENCE [LARGE SCALE GENOMIC DNA]</scope>
    <source>
        <strain evidence="6">BL9</strain>
    </source>
</reference>
<keyword evidence="2" id="KW-0269">Exonuclease</keyword>
<dbReference type="Pfam" id="PF00753">
    <property type="entry name" value="Lactamase_B"/>
    <property type="match status" value="1"/>
</dbReference>
<dbReference type="Gene3D" id="3.60.15.10">
    <property type="entry name" value="Ribonuclease Z/Hydroxyacylglutathione hydrolase-like"/>
    <property type="match status" value="1"/>
</dbReference>
<organism evidence="5 6">
    <name type="scientific">Halobacteriovorax vibrionivorans</name>
    <dbReference type="NCBI Taxonomy" id="2152716"/>
    <lineage>
        <taxon>Bacteria</taxon>
        <taxon>Pseudomonadati</taxon>
        <taxon>Bdellovibrionota</taxon>
        <taxon>Bacteriovoracia</taxon>
        <taxon>Bacteriovoracales</taxon>
        <taxon>Halobacteriovoraceae</taxon>
        <taxon>Halobacteriovorax</taxon>
    </lineage>
</organism>